<reference evidence="2" key="1">
    <citation type="submission" date="2023-10" db="EMBL/GenBank/DDBJ databases">
        <title>Genome assembly of Pristionchus species.</title>
        <authorList>
            <person name="Yoshida K."/>
            <person name="Sommer R.J."/>
        </authorList>
    </citation>
    <scope>NUCLEOTIDE SEQUENCE</scope>
    <source>
        <strain evidence="2">RS5133</strain>
    </source>
</reference>
<feature type="compositionally biased region" description="Basic and acidic residues" evidence="1">
    <location>
        <begin position="102"/>
        <end position="113"/>
    </location>
</feature>
<evidence type="ECO:0000256" key="1">
    <source>
        <dbReference type="SAM" id="MobiDB-lite"/>
    </source>
</evidence>
<gene>
    <name evidence="2" type="ORF">PFISCL1PPCAC_19616</name>
</gene>
<dbReference type="AlphaFoldDB" id="A0AAV5WC64"/>
<organism evidence="2 3">
    <name type="scientific">Pristionchus fissidentatus</name>
    <dbReference type="NCBI Taxonomy" id="1538716"/>
    <lineage>
        <taxon>Eukaryota</taxon>
        <taxon>Metazoa</taxon>
        <taxon>Ecdysozoa</taxon>
        <taxon>Nematoda</taxon>
        <taxon>Chromadorea</taxon>
        <taxon>Rhabditida</taxon>
        <taxon>Rhabditina</taxon>
        <taxon>Diplogasteromorpha</taxon>
        <taxon>Diplogasteroidea</taxon>
        <taxon>Neodiplogasteridae</taxon>
        <taxon>Pristionchus</taxon>
    </lineage>
</organism>
<accession>A0AAV5WC64</accession>
<sequence length="113" mass="11370">MDGLCTRSGVLAPDVEDEDGSDEDERHHEHGDGSDLETSRVLGVELPETTIVDSGARTNGSGGGGTSSTPLAELGTSGSSGSTSGATGSCGGGVRHAGLSSKNERNELLQKRT</sequence>
<feature type="compositionally biased region" description="Acidic residues" evidence="1">
    <location>
        <begin position="14"/>
        <end position="23"/>
    </location>
</feature>
<feature type="compositionally biased region" description="Basic and acidic residues" evidence="1">
    <location>
        <begin position="24"/>
        <end position="33"/>
    </location>
</feature>
<feature type="region of interest" description="Disordered" evidence="1">
    <location>
        <begin position="1"/>
        <end position="113"/>
    </location>
</feature>
<evidence type="ECO:0000313" key="2">
    <source>
        <dbReference type="EMBL" id="GMT28319.1"/>
    </source>
</evidence>
<proteinExistence type="predicted"/>
<name>A0AAV5WC64_9BILA</name>
<keyword evidence="3" id="KW-1185">Reference proteome</keyword>
<evidence type="ECO:0000313" key="3">
    <source>
        <dbReference type="Proteomes" id="UP001432322"/>
    </source>
</evidence>
<protein>
    <submittedName>
        <fullName evidence="2">Uncharacterized protein</fullName>
    </submittedName>
</protein>
<dbReference type="Proteomes" id="UP001432322">
    <property type="component" value="Unassembled WGS sequence"/>
</dbReference>
<dbReference type="EMBL" id="BTSY01000005">
    <property type="protein sequence ID" value="GMT28319.1"/>
    <property type="molecule type" value="Genomic_DNA"/>
</dbReference>
<feature type="compositionally biased region" description="Low complexity" evidence="1">
    <location>
        <begin position="75"/>
        <end position="87"/>
    </location>
</feature>
<comment type="caution">
    <text evidence="2">The sequence shown here is derived from an EMBL/GenBank/DDBJ whole genome shotgun (WGS) entry which is preliminary data.</text>
</comment>